<dbReference type="RefSeq" id="WP_039217989.1">
    <property type="nucleotide sequence ID" value="NZ_JWLW01000010.1"/>
</dbReference>
<comment type="caution">
    <text evidence="4">The sequence shown here is derived from an EMBL/GenBank/DDBJ whole genome shotgun (WGS) entry which is preliminary data.</text>
</comment>
<dbReference type="Pfam" id="PF03749">
    <property type="entry name" value="SfsA"/>
    <property type="match status" value="1"/>
</dbReference>
<dbReference type="EMBL" id="JWLW01000010">
    <property type="protein sequence ID" value="KHT55030.1"/>
    <property type="molecule type" value="Genomic_DNA"/>
</dbReference>
<comment type="similarity">
    <text evidence="1">Belongs to the SfsA family.</text>
</comment>
<feature type="domain" description="Sugar fermentation stimulation protein C-terminal" evidence="2">
    <location>
        <begin position="84"/>
        <end position="226"/>
    </location>
</feature>
<dbReference type="OrthoDB" id="9802365at2"/>
<keyword evidence="5" id="KW-1185">Reference proteome</keyword>
<proteinExistence type="inferred from homology"/>
<organism evidence="4 5">
    <name type="scientific">Alteromonas marina</name>
    <dbReference type="NCBI Taxonomy" id="203795"/>
    <lineage>
        <taxon>Bacteria</taxon>
        <taxon>Pseudomonadati</taxon>
        <taxon>Pseudomonadota</taxon>
        <taxon>Gammaproteobacteria</taxon>
        <taxon>Alteromonadales</taxon>
        <taxon>Alteromonadaceae</taxon>
        <taxon>Alteromonas/Salinimonas group</taxon>
        <taxon>Alteromonas</taxon>
    </lineage>
</organism>
<evidence type="ECO:0000259" key="3">
    <source>
        <dbReference type="Pfam" id="PF17746"/>
    </source>
</evidence>
<feature type="domain" description="SfsA N-terminal OB" evidence="3">
    <location>
        <begin position="13"/>
        <end position="80"/>
    </location>
</feature>
<dbReference type="NCBIfam" id="TIGR00230">
    <property type="entry name" value="sfsA"/>
    <property type="match status" value="1"/>
</dbReference>
<dbReference type="HAMAP" id="MF_00095">
    <property type="entry name" value="SfsA"/>
    <property type="match status" value="1"/>
</dbReference>
<evidence type="ECO:0000313" key="4">
    <source>
        <dbReference type="EMBL" id="KHT55030.1"/>
    </source>
</evidence>
<dbReference type="InterPro" id="IPR041465">
    <property type="entry name" value="SfsA_N"/>
</dbReference>
<dbReference type="Pfam" id="PF17746">
    <property type="entry name" value="SfsA_N"/>
    <property type="match status" value="1"/>
</dbReference>
<evidence type="ECO:0000259" key="2">
    <source>
        <dbReference type="Pfam" id="PF03749"/>
    </source>
</evidence>
<evidence type="ECO:0000313" key="5">
    <source>
        <dbReference type="Proteomes" id="UP000031197"/>
    </source>
</evidence>
<dbReference type="FunFam" id="2.40.50.580:FF:000001">
    <property type="entry name" value="Sugar fermentation stimulation protein A"/>
    <property type="match status" value="1"/>
</dbReference>
<sequence>MKFSPSLLRGTLIKRYKRFLADVELDDGTIVTAHCPNTGAMTGCAVPGYTVFLSESTNPNRKLKYTWELAQTFDGHFIGINTHNANKLVAEALDNKVLSEFSDITDWKAEVTPPTANSRFDFALSRKNAEHQSVTEYMEVKSVTLADENKGFFPDAVTQRGAKHCLELARLSDSGIKTNLLFCVQHTAIESVQVAEHIDPTYAESVKIAADAGVTVLAASCIIDEQKILLNQTLPLIL</sequence>
<dbReference type="CDD" id="cd22359">
    <property type="entry name" value="SfsA-like_bacterial"/>
    <property type="match status" value="1"/>
</dbReference>
<dbReference type="InterPro" id="IPR040452">
    <property type="entry name" value="SfsA_C"/>
</dbReference>
<dbReference type="Gene3D" id="2.40.50.580">
    <property type="match status" value="1"/>
</dbReference>
<dbReference type="Gene3D" id="3.40.1350.60">
    <property type="match status" value="1"/>
</dbReference>
<reference evidence="4 5" key="1">
    <citation type="submission" date="2014-12" db="EMBL/GenBank/DDBJ databases">
        <title>Genome sequencing of Alteromonas marina AD001.</title>
        <authorList>
            <person name="Adrian T.G.S."/>
            <person name="Chan K.G."/>
        </authorList>
    </citation>
    <scope>NUCLEOTIDE SEQUENCE [LARGE SCALE GENOMIC DNA]</scope>
    <source>
        <strain evidence="4 5">AD001</strain>
    </source>
</reference>
<dbReference type="GO" id="GO:0003677">
    <property type="term" value="F:DNA binding"/>
    <property type="evidence" value="ECO:0007669"/>
    <property type="project" value="InterPro"/>
</dbReference>
<dbReference type="InterPro" id="IPR005224">
    <property type="entry name" value="SfsA"/>
</dbReference>
<dbReference type="PANTHER" id="PTHR30545">
    <property type="entry name" value="SUGAR FERMENTATION STIMULATION PROTEIN A"/>
    <property type="match status" value="1"/>
</dbReference>
<dbReference type="Proteomes" id="UP000031197">
    <property type="component" value="Unassembled WGS sequence"/>
</dbReference>
<protein>
    <recommendedName>
        <fullName evidence="1">Sugar fermentation stimulation protein homolog</fullName>
    </recommendedName>
</protein>
<gene>
    <name evidence="1" type="primary">sfsA</name>
    <name evidence="4" type="ORF">RJ41_05510</name>
</gene>
<dbReference type="AlphaFoldDB" id="A0A0B3YBG9"/>
<accession>A0A0B3YBG9</accession>
<evidence type="ECO:0000256" key="1">
    <source>
        <dbReference type="HAMAP-Rule" id="MF_00095"/>
    </source>
</evidence>
<name>A0A0B3YBG9_9ALTE</name>
<dbReference type="PANTHER" id="PTHR30545:SF2">
    <property type="entry name" value="SUGAR FERMENTATION STIMULATION PROTEIN A"/>
    <property type="match status" value="1"/>
</dbReference>